<keyword evidence="8" id="KW-1185">Reference proteome</keyword>
<evidence type="ECO:0000256" key="1">
    <source>
        <dbReference type="ARBA" id="ARBA00009865"/>
    </source>
</evidence>
<evidence type="ECO:0000256" key="4">
    <source>
        <dbReference type="ARBA" id="ARBA00023277"/>
    </source>
</evidence>
<dbReference type="Pfam" id="PF04616">
    <property type="entry name" value="Glyco_hydro_43"/>
    <property type="match status" value="1"/>
</dbReference>
<gene>
    <name evidence="7" type="ORF">U0035_06495</name>
</gene>
<keyword evidence="5 6" id="KW-0326">Glycosidase</keyword>
<dbReference type="PANTHER" id="PTHR43772:SF2">
    <property type="entry name" value="PUTATIVE (AFU_ORTHOLOGUE AFUA_2G04480)-RELATED"/>
    <property type="match status" value="1"/>
</dbReference>
<dbReference type="Gene3D" id="2.115.10.20">
    <property type="entry name" value="Glycosyl hydrolase domain, family 43"/>
    <property type="match status" value="1"/>
</dbReference>
<dbReference type="InterPro" id="IPR006710">
    <property type="entry name" value="Glyco_hydro_43"/>
</dbReference>
<keyword evidence="4" id="KW-0119">Carbohydrate metabolism</keyword>
<proteinExistence type="inferred from homology"/>
<reference evidence="7 8" key="1">
    <citation type="submission" date="2023-12" db="EMBL/GenBank/DDBJ databases">
        <title>Genome sequencing and assembly of bacterial species from a model synthetic community.</title>
        <authorList>
            <person name="Hogle S.L."/>
        </authorList>
    </citation>
    <scope>NUCLEOTIDE SEQUENCE [LARGE SCALE GENOMIC DNA]</scope>
    <source>
        <strain evidence="7 8">HAMBI_3031</strain>
    </source>
</reference>
<name>A0ABZ0WC27_9BACT</name>
<dbReference type="GO" id="GO:0016787">
    <property type="term" value="F:hydrolase activity"/>
    <property type="evidence" value="ECO:0007669"/>
    <property type="project" value="UniProtKB-KW"/>
</dbReference>
<keyword evidence="3 6" id="KW-0378">Hydrolase</keyword>
<evidence type="ECO:0000256" key="6">
    <source>
        <dbReference type="RuleBase" id="RU361187"/>
    </source>
</evidence>
<dbReference type="RefSeq" id="WP_114789702.1">
    <property type="nucleotide sequence ID" value="NZ_CP139960.1"/>
</dbReference>
<evidence type="ECO:0000256" key="3">
    <source>
        <dbReference type="ARBA" id="ARBA00022801"/>
    </source>
</evidence>
<keyword evidence="2" id="KW-0858">Xylan degradation</keyword>
<protein>
    <submittedName>
        <fullName evidence="7">Glycoside hydrolase family 43 protein</fullName>
    </submittedName>
</protein>
<evidence type="ECO:0000256" key="5">
    <source>
        <dbReference type="ARBA" id="ARBA00023295"/>
    </source>
</evidence>
<dbReference type="InterPro" id="IPR023296">
    <property type="entry name" value="Glyco_hydro_beta-prop_sf"/>
</dbReference>
<evidence type="ECO:0000313" key="8">
    <source>
        <dbReference type="Proteomes" id="UP001325680"/>
    </source>
</evidence>
<dbReference type="SUPFAM" id="SSF75005">
    <property type="entry name" value="Arabinanase/levansucrase/invertase"/>
    <property type="match status" value="1"/>
</dbReference>
<keyword evidence="2" id="KW-0624">Polysaccharide degradation</keyword>
<dbReference type="Proteomes" id="UP001325680">
    <property type="component" value="Chromosome"/>
</dbReference>
<comment type="similarity">
    <text evidence="1 6">Belongs to the glycosyl hydrolase 43 family.</text>
</comment>
<dbReference type="CDD" id="cd08991">
    <property type="entry name" value="GH43_HoAraf43-like"/>
    <property type="match status" value="1"/>
</dbReference>
<dbReference type="InterPro" id="IPR052176">
    <property type="entry name" value="Glycosyl_Hydrlase_43_Enz"/>
</dbReference>
<evidence type="ECO:0000313" key="7">
    <source>
        <dbReference type="EMBL" id="WQD39795.1"/>
    </source>
</evidence>
<organism evidence="7 8">
    <name type="scientific">Niabella yanshanensis</name>
    <dbReference type="NCBI Taxonomy" id="577386"/>
    <lineage>
        <taxon>Bacteria</taxon>
        <taxon>Pseudomonadati</taxon>
        <taxon>Bacteroidota</taxon>
        <taxon>Chitinophagia</taxon>
        <taxon>Chitinophagales</taxon>
        <taxon>Chitinophagaceae</taxon>
        <taxon>Niabella</taxon>
    </lineage>
</organism>
<evidence type="ECO:0000256" key="2">
    <source>
        <dbReference type="ARBA" id="ARBA00022651"/>
    </source>
</evidence>
<dbReference type="PANTHER" id="PTHR43772">
    <property type="entry name" value="ENDO-1,4-BETA-XYLANASE"/>
    <property type="match status" value="1"/>
</dbReference>
<sequence length="312" mass="35034">MGLIVLGTWFNPSFAQQGSENNPLLADPTIFFDKGVYYLYGTGGGKGDSDGFKVYTSTDQQVWKDKGYALKRGESYGTKGFWAPQVFKYKGKYYMAYTANEHIAIAVADHPAGPFRQEQIAPLEAPVNIIDPFVWMDPSGAIYLYHVRLQKGNRIFVAEMNESLTAMNESTLKECINATEHWEDTQQVTWKVTEGPTVLKHKGLYYMIYSANDFRNPDYAIGYATAKSPAGPWTKFKGNPIISTQNTRENGTGHGDVFTNKKGEMGYVFHTHISSSKVGPRKTAVMRIRFVQQKRGPDKLVADAATFRFLNK</sequence>
<accession>A0ABZ0WC27</accession>
<dbReference type="EMBL" id="CP139960">
    <property type="protein sequence ID" value="WQD39795.1"/>
    <property type="molecule type" value="Genomic_DNA"/>
</dbReference>